<dbReference type="SMART" id="SM00448">
    <property type="entry name" value="REC"/>
    <property type="match status" value="1"/>
</dbReference>
<evidence type="ECO:0000256" key="5">
    <source>
        <dbReference type="PROSITE-ProRule" id="PRU00169"/>
    </source>
</evidence>
<accession>A0A830EC24</accession>
<evidence type="ECO:0000313" key="8">
    <source>
        <dbReference type="Proteomes" id="UP000653099"/>
    </source>
</evidence>
<reference evidence="7" key="1">
    <citation type="journal article" date="2014" name="Int. J. Syst. Evol. Microbiol.">
        <title>Complete genome sequence of Corynebacterium casei LMG S-19264T (=DSM 44701T), isolated from a smear-ripened cheese.</title>
        <authorList>
            <consortium name="US DOE Joint Genome Institute (JGI-PGF)"/>
            <person name="Walter F."/>
            <person name="Albersmeier A."/>
            <person name="Kalinowski J."/>
            <person name="Ruckert C."/>
        </authorList>
    </citation>
    <scope>NUCLEOTIDE SEQUENCE</scope>
    <source>
        <strain evidence="7">JCM 14359</strain>
    </source>
</reference>
<dbReference type="NCBIfam" id="TIGR00229">
    <property type="entry name" value="sensory_box"/>
    <property type="match status" value="1"/>
</dbReference>
<keyword evidence="4" id="KW-0804">Transcription</keyword>
<dbReference type="RefSeq" id="WP_188785688.1">
    <property type="nucleotide sequence ID" value="NZ_BMOC01000001.1"/>
</dbReference>
<keyword evidence="3" id="KW-0805">Transcription regulation</keyword>
<keyword evidence="1" id="KW-0808">Transferase</keyword>
<dbReference type="SUPFAM" id="SSF55785">
    <property type="entry name" value="PYP-like sensor domain (PAS domain)"/>
    <property type="match status" value="1"/>
</dbReference>
<dbReference type="SMART" id="SM00065">
    <property type="entry name" value="GAF"/>
    <property type="match status" value="1"/>
</dbReference>
<dbReference type="InterPro" id="IPR003018">
    <property type="entry name" value="GAF"/>
</dbReference>
<sequence>MSTGADIQVLFVDDDEQWATLTAGDIESEAADVHVTVVGSAHEALDALSAEVDCIVADYRMPGKNGIELLERVREEHPRLPYLLVTSQGSETVASRALDAGVTDYLIKDYGTDQTRDFVNKIHTSVEHNRLQRAIEESEERYRTVTEQSHDGIVILQSGKLRFCNERLIELTCRERESLQDGDIVADIVHRDDRDRVRAVIDSWFEGDEQSLLHEARIVRPDGTIRHCEYTGGQIDYRDEPAVMVSIRDVTERIRRERELRWERNLNRTIQEALVESRSRGSLEQKVTDQLQHHGYALAWIGEQAGGGVVPRHVGGDSRYLETIDRSLDAEDSDGEPSVLATATGGAQFCENVANLSSAAWAARAVQHDYRSCAAVPLVHNDIAYGVLAVYQEQPDRFDETEKRLLRELADTVAFGIHSLETRDALVADQSVEVTVELSDGHYLLYPARTGAFGHSETVDIVGTVPVDDETALQYIEVPGESATTIRDAVDDCPAVRETAVVTDDDPTRLRVTVTDPVPEVHLATRGIVVGSTTVAAETATLSFELESRADLRPTVDSLEDAFGSISVRTIADGTPESANDGDSPDTNATLTDKQLRALKTAHYNGYFEQPRESSATEIADLLGVSHPTFLHHLRAAQRKQLRPQFE</sequence>
<dbReference type="SUPFAM" id="SSF55781">
    <property type="entry name" value="GAF domain-like"/>
    <property type="match status" value="1"/>
</dbReference>
<dbReference type="Gene3D" id="3.30.450.20">
    <property type="entry name" value="PAS domain"/>
    <property type="match status" value="1"/>
</dbReference>
<dbReference type="InterPro" id="IPR011006">
    <property type="entry name" value="CheY-like_superfamily"/>
</dbReference>
<feature type="domain" description="Response regulatory" evidence="6">
    <location>
        <begin position="8"/>
        <end position="123"/>
    </location>
</feature>
<dbReference type="Pfam" id="PF00072">
    <property type="entry name" value="Response_reg"/>
    <property type="match status" value="1"/>
</dbReference>
<dbReference type="InterPro" id="IPR000014">
    <property type="entry name" value="PAS"/>
</dbReference>
<dbReference type="SUPFAM" id="SSF52172">
    <property type="entry name" value="CheY-like"/>
    <property type="match status" value="1"/>
</dbReference>
<proteinExistence type="predicted"/>
<dbReference type="InterPro" id="IPR029016">
    <property type="entry name" value="GAF-like_dom_sf"/>
</dbReference>
<dbReference type="InterPro" id="IPR013655">
    <property type="entry name" value="PAS_fold_3"/>
</dbReference>
<gene>
    <name evidence="7" type="ORF">GCM10008995_03920</name>
</gene>
<dbReference type="PROSITE" id="PS50110">
    <property type="entry name" value="RESPONSE_REGULATORY"/>
    <property type="match status" value="1"/>
</dbReference>
<evidence type="ECO:0000259" key="6">
    <source>
        <dbReference type="PROSITE" id="PS50110"/>
    </source>
</evidence>
<dbReference type="GO" id="GO:0000160">
    <property type="term" value="P:phosphorelay signal transduction system"/>
    <property type="evidence" value="ECO:0007669"/>
    <property type="project" value="InterPro"/>
</dbReference>
<dbReference type="PANTHER" id="PTHR34236">
    <property type="entry name" value="DIMETHYL SULFOXIDE REDUCTASE TRANSCRIPTIONAL ACTIVATOR"/>
    <property type="match status" value="1"/>
</dbReference>
<dbReference type="CDD" id="cd00156">
    <property type="entry name" value="REC"/>
    <property type="match status" value="1"/>
</dbReference>
<dbReference type="PANTHER" id="PTHR34236:SF1">
    <property type="entry name" value="DIMETHYL SULFOXIDE REDUCTASE TRANSCRIPTIONAL ACTIVATOR"/>
    <property type="match status" value="1"/>
</dbReference>
<organism evidence="7 8">
    <name type="scientific">Halobellus salinus</name>
    <dbReference type="NCBI Taxonomy" id="931585"/>
    <lineage>
        <taxon>Archaea</taxon>
        <taxon>Methanobacteriati</taxon>
        <taxon>Methanobacteriota</taxon>
        <taxon>Stenosarchaea group</taxon>
        <taxon>Halobacteria</taxon>
        <taxon>Halobacteriales</taxon>
        <taxon>Haloferacaceae</taxon>
        <taxon>Halobellus</taxon>
    </lineage>
</organism>
<name>A0A830EC24_9EURY</name>
<evidence type="ECO:0000256" key="1">
    <source>
        <dbReference type="ARBA" id="ARBA00022679"/>
    </source>
</evidence>
<dbReference type="EMBL" id="BMOC01000001">
    <property type="protein sequence ID" value="GGI97157.1"/>
    <property type="molecule type" value="Genomic_DNA"/>
</dbReference>
<dbReference type="Proteomes" id="UP000653099">
    <property type="component" value="Unassembled WGS sequence"/>
</dbReference>
<keyword evidence="2" id="KW-0418">Kinase</keyword>
<dbReference type="AlphaFoldDB" id="A0A830EC24"/>
<dbReference type="Pfam" id="PF15915">
    <property type="entry name" value="BAT"/>
    <property type="match status" value="1"/>
</dbReference>
<dbReference type="Gene3D" id="3.30.450.40">
    <property type="match status" value="1"/>
</dbReference>
<feature type="modified residue" description="4-aspartylphosphate" evidence="5">
    <location>
        <position position="58"/>
    </location>
</feature>
<evidence type="ECO:0000256" key="4">
    <source>
        <dbReference type="ARBA" id="ARBA00023163"/>
    </source>
</evidence>
<dbReference type="Gene3D" id="3.40.50.2300">
    <property type="match status" value="1"/>
</dbReference>
<dbReference type="CDD" id="cd00130">
    <property type="entry name" value="PAS"/>
    <property type="match status" value="1"/>
</dbReference>
<evidence type="ECO:0000313" key="7">
    <source>
        <dbReference type="EMBL" id="GGI97157.1"/>
    </source>
</evidence>
<evidence type="ECO:0000256" key="2">
    <source>
        <dbReference type="ARBA" id="ARBA00022777"/>
    </source>
</evidence>
<dbReference type="OrthoDB" id="168808at2157"/>
<dbReference type="GO" id="GO:0016301">
    <property type="term" value="F:kinase activity"/>
    <property type="evidence" value="ECO:0007669"/>
    <property type="project" value="UniProtKB-KW"/>
</dbReference>
<protein>
    <recommendedName>
        <fullName evidence="6">Response regulatory domain-containing protein</fullName>
    </recommendedName>
</protein>
<dbReference type="Pfam" id="PF13185">
    <property type="entry name" value="GAF_2"/>
    <property type="match status" value="1"/>
</dbReference>
<dbReference type="SMART" id="SM00091">
    <property type="entry name" value="PAS"/>
    <property type="match status" value="1"/>
</dbReference>
<keyword evidence="8" id="KW-1185">Reference proteome</keyword>
<dbReference type="InterPro" id="IPR001789">
    <property type="entry name" value="Sig_transdc_resp-reg_receiver"/>
</dbReference>
<dbReference type="Pfam" id="PF08447">
    <property type="entry name" value="PAS_3"/>
    <property type="match status" value="1"/>
</dbReference>
<keyword evidence="5" id="KW-0597">Phosphoprotein</keyword>
<evidence type="ECO:0000256" key="3">
    <source>
        <dbReference type="ARBA" id="ARBA00023015"/>
    </source>
</evidence>
<comment type="caution">
    <text evidence="7">The sequence shown here is derived from an EMBL/GenBank/DDBJ whole genome shotgun (WGS) entry which is preliminary data.</text>
</comment>
<dbReference type="InterPro" id="IPR031803">
    <property type="entry name" value="BAT_GAF/HTH-assoc"/>
</dbReference>
<dbReference type="InterPro" id="IPR007050">
    <property type="entry name" value="HTH_bacterioopsin"/>
</dbReference>
<reference evidence="7" key="2">
    <citation type="submission" date="2020-09" db="EMBL/GenBank/DDBJ databases">
        <authorList>
            <person name="Sun Q."/>
            <person name="Ohkuma M."/>
        </authorList>
    </citation>
    <scope>NUCLEOTIDE SEQUENCE</scope>
    <source>
        <strain evidence="7">JCM 14359</strain>
    </source>
</reference>
<dbReference type="Pfam" id="PF04967">
    <property type="entry name" value="HTH_10"/>
    <property type="match status" value="1"/>
</dbReference>
<dbReference type="InterPro" id="IPR035965">
    <property type="entry name" value="PAS-like_dom_sf"/>
</dbReference>